<protein>
    <submittedName>
        <fullName evidence="1">Uncharacterized protein</fullName>
    </submittedName>
</protein>
<evidence type="ECO:0000313" key="2">
    <source>
        <dbReference type="Proteomes" id="UP000326757"/>
    </source>
</evidence>
<proteinExistence type="predicted"/>
<gene>
    <name evidence="1" type="ORF">EYC80_007039</name>
</gene>
<dbReference type="Proteomes" id="UP000326757">
    <property type="component" value="Unassembled WGS sequence"/>
</dbReference>
<organism evidence="1 2">
    <name type="scientific">Monilinia laxa</name>
    <name type="common">Brown rot fungus</name>
    <name type="synonym">Sclerotinia laxa</name>
    <dbReference type="NCBI Taxonomy" id="61186"/>
    <lineage>
        <taxon>Eukaryota</taxon>
        <taxon>Fungi</taxon>
        <taxon>Dikarya</taxon>
        <taxon>Ascomycota</taxon>
        <taxon>Pezizomycotina</taxon>
        <taxon>Leotiomycetes</taxon>
        <taxon>Helotiales</taxon>
        <taxon>Sclerotiniaceae</taxon>
        <taxon>Monilinia</taxon>
    </lineage>
</organism>
<evidence type="ECO:0000313" key="1">
    <source>
        <dbReference type="EMBL" id="KAB8295103.1"/>
    </source>
</evidence>
<keyword evidence="2" id="KW-1185">Reference proteome</keyword>
<name>A0A5N6K002_MONLA</name>
<sequence>MLIISYLRSAVWLSDNSCLSFQLGIQYLLLFLVNDHMPLLRRTRTLCLITSSHFAFLELPGSFLDQQSKLWRVSITPKNTVLMLYNKRGRQQEM</sequence>
<comment type="caution">
    <text evidence="1">The sequence shown here is derived from an EMBL/GenBank/DDBJ whole genome shotgun (WGS) entry which is preliminary data.</text>
</comment>
<reference evidence="1 2" key="1">
    <citation type="submission" date="2019-06" db="EMBL/GenBank/DDBJ databases">
        <title>Genome Sequence of the Brown Rot Fungal Pathogen Monilinia laxa.</title>
        <authorList>
            <person name="De Miccolis Angelini R.M."/>
            <person name="Landi L."/>
            <person name="Abate D."/>
            <person name="Pollastro S."/>
            <person name="Romanazzi G."/>
            <person name="Faretra F."/>
        </authorList>
    </citation>
    <scope>NUCLEOTIDE SEQUENCE [LARGE SCALE GENOMIC DNA]</scope>
    <source>
        <strain evidence="1 2">Mlax316</strain>
    </source>
</reference>
<accession>A0A5N6K002</accession>
<dbReference type="EMBL" id="VIGI01000010">
    <property type="protein sequence ID" value="KAB8295103.1"/>
    <property type="molecule type" value="Genomic_DNA"/>
</dbReference>
<dbReference type="AlphaFoldDB" id="A0A5N6K002"/>